<reference evidence="1 2" key="1">
    <citation type="journal article" date="2019" name="Sci. Rep.">
        <title>Orb-weaving spider Araneus ventricosus genome elucidates the spidroin gene catalogue.</title>
        <authorList>
            <person name="Kono N."/>
            <person name="Nakamura H."/>
            <person name="Ohtoshi R."/>
            <person name="Moran D.A.P."/>
            <person name="Shinohara A."/>
            <person name="Yoshida Y."/>
            <person name="Fujiwara M."/>
            <person name="Mori M."/>
            <person name="Tomita M."/>
            <person name="Arakawa K."/>
        </authorList>
    </citation>
    <scope>NUCLEOTIDE SEQUENCE [LARGE SCALE GENOMIC DNA]</scope>
</reference>
<accession>A0A4Y2J665</accession>
<dbReference type="AlphaFoldDB" id="A0A4Y2J665"/>
<dbReference type="Proteomes" id="UP000499080">
    <property type="component" value="Unassembled WGS sequence"/>
</dbReference>
<evidence type="ECO:0000313" key="1">
    <source>
        <dbReference type="EMBL" id="GBM85460.1"/>
    </source>
</evidence>
<sequence length="81" mass="9603">MKAVKVWCTEFNKGRRDVRHEQRPEISSESWEHTPYGLDLSSSDNFYLFGPLKKQLEGWQFRTIAEIQQTILTWLNDKTVS</sequence>
<dbReference type="EMBL" id="BGPR01003236">
    <property type="protein sequence ID" value="GBM85460.1"/>
    <property type="molecule type" value="Genomic_DNA"/>
</dbReference>
<evidence type="ECO:0000313" key="2">
    <source>
        <dbReference type="Proteomes" id="UP000499080"/>
    </source>
</evidence>
<proteinExistence type="predicted"/>
<protein>
    <recommendedName>
        <fullName evidence="3">Mos1 transposase HTH domain-containing protein</fullName>
    </recommendedName>
</protein>
<organism evidence="1 2">
    <name type="scientific">Araneus ventricosus</name>
    <name type="common">Orbweaver spider</name>
    <name type="synonym">Epeira ventricosa</name>
    <dbReference type="NCBI Taxonomy" id="182803"/>
    <lineage>
        <taxon>Eukaryota</taxon>
        <taxon>Metazoa</taxon>
        <taxon>Ecdysozoa</taxon>
        <taxon>Arthropoda</taxon>
        <taxon>Chelicerata</taxon>
        <taxon>Arachnida</taxon>
        <taxon>Araneae</taxon>
        <taxon>Araneomorphae</taxon>
        <taxon>Entelegynae</taxon>
        <taxon>Araneoidea</taxon>
        <taxon>Araneidae</taxon>
        <taxon>Araneus</taxon>
    </lineage>
</organism>
<dbReference type="GO" id="GO:0003676">
    <property type="term" value="F:nucleic acid binding"/>
    <property type="evidence" value="ECO:0007669"/>
    <property type="project" value="InterPro"/>
</dbReference>
<evidence type="ECO:0008006" key="3">
    <source>
        <dbReference type="Google" id="ProtNLM"/>
    </source>
</evidence>
<name>A0A4Y2J665_ARAVE</name>
<keyword evidence="2" id="KW-1185">Reference proteome</keyword>
<dbReference type="InterPro" id="IPR036397">
    <property type="entry name" value="RNaseH_sf"/>
</dbReference>
<comment type="caution">
    <text evidence="1">The sequence shown here is derived from an EMBL/GenBank/DDBJ whole genome shotgun (WGS) entry which is preliminary data.</text>
</comment>
<gene>
    <name evidence="1" type="ORF">AVEN_215272_1</name>
</gene>
<dbReference type="Gene3D" id="3.30.420.10">
    <property type="entry name" value="Ribonuclease H-like superfamily/Ribonuclease H"/>
    <property type="match status" value="1"/>
</dbReference>